<sequence length="121" mass="13546">MQNEILMRLLDHLGPDDPYNKLVQRALEGEELHPFEAKQITAMCARLAGKPMTPEDLGLQVAPMPPQIKEQLAAMERELERNPGNKVARDSRDDTPDIFVSPPTPSESLYVAHILYVTGRA</sequence>
<gene>
    <name evidence="2" type="ORF">EI42_03266</name>
</gene>
<feature type="compositionally biased region" description="Basic and acidic residues" evidence="1">
    <location>
        <begin position="80"/>
        <end position="95"/>
    </location>
</feature>
<evidence type="ECO:0000313" key="3">
    <source>
        <dbReference type="Proteomes" id="UP000248806"/>
    </source>
</evidence>
<reference evidence="2 3" key="1">
    <citation type="submission" date="2018-06" db="EMBL/GenBank/DDBJ databases">
        <title>Genomic Encyclopedia of Archaeal and Bacterial Type Strains, Phase II (KMG-II): from individual species to whole genera.</title>
        <authorList>
            <person name="Goeker M."/>
        </authorList>
    </citation>
    <scope>NUCLEOTIDE SEQUENCE [LARGE SCALE GENOMIC DNA]</scope>
    <source>
        <strain evidence="2 3">ATCC BAA-1881</strain>
    </source>
</reference>
<feature type="region of interest" description="Disordered" evidence="1">
    <location>
        <begin position="80"/>
        <end position="103"/>
    </location>
</feature>
<accession>A0A326U5F8</accession>
<comment type="caution">
    <text evidence="2">The sequence shown here is derived from an EMBL/GenBank/DDBJ whole genome shotgun (WGS) entry which is preliminary data.</text>
</comment>
<dbReference type="AlphaFoldDB" id="A0A326U5F8"/>
<organism evidence="2 3">
    <name type="scientific">Thermosporothrix hazakensis</name>
    <dbReference type="NCBI Taxonomy" id="644383"/>
    <lineage>
        <taxon>Bacteria</taxon>
        <taxon>Bacillati</taxon>
        <taxon>Chloroflexota</taxon>
        <taxon>Ktedonobacteria</taxon>
        <taxon>Ktedonobacterales</taxon>
        <taxon>Thermosporotrichaceae</taxon>
        <taxon>Thermosporothrix</taxon>
    </lineage>
</organism>
<dbReference type="EMBL" id="QKUF01000010">
    <property type="protein sequence ID" value="PZW28512.1"/>
    <property type="molecule type" value="Genomic_DNA"/>
</dbReference>
<evidence type="ECO:0000313" key="2">
    <source>
        <dbReference type="EMBL" id="PZW28512.1"/>
    </source>
</evidence>
<dbReference type="RefSeq" id="WP_111323641.1">
    <property type="nucleotide sequence ID" value="NZ_BIFX01000001.1"/>
</dbReference>
<protein>
    <submittedName>
        <fullName evidence="2">Uncharacterized protein</fullName>
    </submittedName>
</protein>
<name>A0A326U5F8_THEHA</name>
<proteinExistence type="predicted"/>
<keyword evidence="3" id="KW-1185">Reference proteome</keyword>
<dbReference type="Proteomes" id="UP000248806">
    <property type="component" value="Unassembled WGS sequence"/>
</dbReference>
<evidence type="ECO:0000256" key="1">
    <source>
        <dbReference type="SAM" id="MobiDB-lite"/>
    </source>
</evidence>